<sequence length="782" mass="86406">MPAEPDTSALLVTTVDIGDGKAASIELHEGDDPVEVAQAFCKTHGLPDGVVAPLAAHLQEHLLQEAPLGLEDPRQSGIGTGEGPSRRSSDSDLRLPRTSTGITRMSKKQEAQRKLQRHLLEKQLSGVHRGQAHLMPVLGVGGQKGGSPVKSPSKDKRSSEGSGEDRYERLYKLAAELATKHEQARNEKMRAAQDLTNQAQRSITWRSQQLTKGRDQGECGNSGERMHLEALLDLQRREERAARARAQQAEQELAELTLTPQISRMAQALRREGQGHSFERLNKRSTHTLQDRMQALRQEMREREVLECTFRPTINGPSSRQRFAGTIVEGPRTSHFEALYEDAIARAAKAQEAATQMPSPDYTFRPKLIANRKASGQPVNLTAHYGSVSDRLWDQHRKAQQRLLDTRTEMEQLVDPETGAPFFEPTSFTQTYRSSAVRHEGQSIGDYLYAVGQDSARHLEELQRNFETTLAQMSSEPHTQAKSARLVERLKAKRLGQVFDYLVSAHQADGEDRLDLGALDPQVLDTLDWEVRADVDAAVRLHESRMSREGGQAQRDRFRDSTASADQVPSLVDLANMDSSRVEQEQFVGLMMQVLQRSAGVPRAYLLPAPLVNDHQEPTFTPEIKARSKVLAARRRPENVPAYELLHAMAGATREKMEGMRMQAQEALLQECTFSPELVSALGKTARGKALRAAMQGTGRTLNSENSAFNLDSPRHSTLEVSPEEAGDGAKRAAALQSLVQNLMEGGASPDDVAIASYPLYDAHAQSNEGGWQGPSLEQLAA</sequence>
<feature type="coiled-coil region" evidence="1">
    <location>
        <begin position="232"/>
        <end position="259"/>
    </location>
</feature>
<gene>
    <name evidence="3" type="ORF">WJX73_009342</name>
</gene>
<keyword evidence="1" id="KW-0175">Coiled coil</keyword>
<feature type="region of interest" description="Disordered" evidence="2">
    <location>
        <begin position="545"/>
        <end position="564"/>
    </location>
</feature>
<evidence type="ECO:0000256" key="2">
    <source>
        <dbReference type="SAM" id="MobiDB-lite"/>
    </source>
</evidence>
<feature type="compositionally biased region" description="Basic and acidic residues" evidence="2">
    <location>
        <begin position="181"/>
        <end position="191"/>
    </location>
</feature>
<feature type="region of interest" description="Disordered" evidence="2">
    <location>
        <begin position="702"/>
        <end position="729"/>
    </location>
</feature>
<dbReference type="Gene3D" id="3.10.20.870">
    <property type="entry name" value="PFU (PLAA family ubiquitin binding), C-terminal domain"/>
    <property type="match status" value="1"/>
</dbReference>
<feature type="compositionally biased region" description="Basic and acidic residues" evidence="2">
    <location>
        <begin position="152"/>
        <end position="167"/>
    </location>
</feature>
<evidence type="ECO:0000313" key="3">
    <source>
        <dbReference type="EMBL" id="KAK9799846.1"/>
    </source>
</evidence>
<dbReference type="EMBL" id="JALJOQ010000086">
    <property type="protein sequence ID" value="KAK9799846.1"/>
    <property type="molecule type" value="Genomic_DNA"/>
</dbReference>
<accession>A0AAW1NXU5</accession>
<dbReference type="InterPro" id="IPR038122">
    <property type="entry name" value="PFU_sf"/>
</dbReference>
<evidence type="ECO:0000313" key="4">
    <source>
        <dbReference type="Proteomes" id="UP001465755"/>
    </source>
</evidence>
<feature type="region of interest" description="Disordered" evidence="2">
    <location>
        <begin position="66"/>
        <end position="115"/>
    </location>
</feature>
<feature type="region of interest" description="Disordered" evidence="2">
    <location>
        <begin position="181"/>
        <end position="200"/>
    </location>
</feature>
<keyword evidence="4" id="KW-1185">Reference proteome</keyword>
<proteinExistence type="predicted"/>
<reference evidence="3 4" key="1">
    <citation type="journal article" date="2024" name="Nat. Commun.">
        <title>Phylogenomics reveals the evolutionary origins of lichenization in chlorophyte algae.</title>
        <authorList>
            <person name="Puginier C."/>
            <person name="Libourel C."/>
            <person name="Otte J."/>
            <person name="Skaloud P."/>
            <person name="Haon M."/>
            <person name="Grisel S."/>
            <person name="Petersen M."/>
            <person name="Berrin J.G."/>
            <person name="Delaux P.M."/>
            <person name="Dal Grande F."/>
            <person name="Keller J."/>
        </authorList>
    </citation>
    <scope>NUCLEOTIDE SEQUENCE [LARGE SCALE GENOMIC DNA]</scope>
    <source>
        <strain evidence="3 4">SAG 2036</strain>
    </source>
</reference>
<protein>
    <submittedName>
        <fullName evidence="3">Uncharacterized protein</fullName>
    </submittedName>
</protein>
<feature type="region of interest" description="Disordered" evidence="2">
    <location>
        <begin position="137"/>
        <end position="167"/>
    </location>
</feature>
<feature type="compositionally biased region" description="Basic and acidic residues" evidence="2">
    <location>
        <begin position="545"/>
        <end position="560"/>
    </location>
</feature>
<feature type="compositionally biased region" description="Basic and acidic residues" evidence="2">
    <location>
        <begin position="84"/>
        <end position="95"/>
    </location>
</feature>
<name>A0AAW1NXU5_9CHLO</name>
<comment type="caution">
    <text evidence="3">The sequence shown here is derived from an EMBL/GenBank/DDBJ whole genome shotgun (WGS) entry which is preliminary data.</text>
</comment>
<evidence type="ECO:0000256" key="1">
    <source>
        <dbReference type="SAM" id="Coils"/>
    </source>
</evidence>
<organism evidence="3 4">
    <name type="scientific">Symbiochloris irregularis</name>
    <dbReference type="NCBI Taxonomy" id="706552"/>
    <lineage>
        <taxon>Eukaryota</taxon>
        <taxon>Viridiplantae</taxon>
        <taxon>Chlorophyta</taxon>
        <taxon>core chlorophytes</taxon>
        <taxon>Trebouxiophyceae</taxon>
        <taxon>Trebouxiales</taxon>
        <taxon>Trebouxiaceae</taxon>
        <taxon>Symbiochloris</taxon>
    </lineage>
</organism>
<dbReference type="Proteomes" id="UP001465755">
    <property type="component" value="Unassembled WGS sequence"/>
</dbReference>
<dbReference type="AlphaFoldDB" id="A0AAW1NXU5"/>
<dbReference type="PANTHER" id="PTHR35381:SF1">
    <property type="entry name" value="EF-HAND DOMAIN-CONTAINING PROTEIN"/>
    <property type="match status" value="1"/>
</dbReference>
<dbReference type="PANTHER" id="PTHR35381">
    <property type="entry name" value="EF-HAND DOMAIN-CONTAINING PROTEIN"/>
    <property type="match status" value="1"/>
</dbReference>